<dbReference type="PANTHER" id="PTHR19353">
    <property type="entry name" value="FATTY ACID DESATURASE 2"/>
    <property type="match status" value="1"/>
</dbReference>
<dbReference type="InterPro" id="IPR018506">
    <property type="entry name" value="Cyt_B5_heme-BS"/>
</dbReference>
<keyword evidence="4" id="KW-0812">Transmembrane</keyword>
<dbReference type="SUPFAM" id="SSF55856">
    <property type="entry name" value="Cytochrome b5-like heme/steroid binding domain"/>
    <property type="match status" value="1"/>
</dbReference>
<dbReference type="PROSITE" id="PS50255">
    <property type="entry name" value="CYTOCHROME_B5_2"/>
    <property type="match status" value="1"/>
</dbReference>
<evidence type="ECO:0000256" key="2">
    <source>
        <dbReference type="ARBA" id="ARBA00022723"/>
    </source>
</evidence>
<evidence type="ECO:0000256" key="1">
    <source>
        <dbReference type="ARBA" id="ARBA00022617"/>
    </source>
</evidence>
<dbReference type="CDD" id="cd03506">
    <property type="entry name" value="Delta6-FADS-like"/>
    <property type="match status" value="1"/>
</dbReference>
<feature type="transmembrane region" description="Helical" evidence="4">
    <location>
        <begin position="321"/>
        <end position="341"/>
    </location>
</feature>
<dbReference type="Pfam" id="PF00487">
    <property type="entry name" value="FA_desaturase"/>
    <property type="match status" value="1"/>
</dbReference>
<dbReference type="SMART" id="SM01117">
    <property type="entry name" value="Cyt-b5"/>
    <property type="match status" value="1"/>
</dbReference>
<dbReference type="InterPro" id="IPR001199">
    <property type="entry name" value="Cyt_B5-like_heme/steroid-bd"/>
</dbReference>
<name>A0A7S4IGU0_9EUKA</name>
<dbReference type="EMBL" id="HBKP01017383">
    <property type="protein sequence ID" value="CAE2228987.1"/>
    <property type="molecule type" value="Transcribed_RNA"/>
</dbReference>
<keyword evidence="1" id="KW-0349">Heme</keyword>
<dbReference type="Gene3D" id="3.10.120.10">
    <property type="entry name" value="Cytochrome b5-like heme/steroid binding domain"/>
    <property type="match status" value="1"/>
</dbReference>
<dbReference type="PIRSF" id="PIRSF015921">
    <property type="entry name" value="FA_sphinglp_des"/>
    <property type="match status" value="1"/>
</dbReference>
<dbReference type="GO" id="GO:0016020">
    <property type="term" value="C:membrane"/>
    <property type="evidence" value="ECO:0007669"/>
    <property type="project" value="TreeGrafter"/>
</dbReference>
<keyword evidence="4" id="KW-1133">Transmembrane helix</keyword>
<sequence length="462" mass="53645">MVVSVTKPVEKPLPVTPTLKRSRREAVRQQYDPRYWVIRGKSYDLSEFIDKHPGGSYILLLGKGRDCTELFESVHALSGINGPRSMLRKYEVKDAPIKEELFAWEDDGFYGVLRKRVSDRFKGRNYKATWFVLFKILILISLYVFCWTQAFITGNYLYAIASGIFTEMVGFCLMHDSSHNAVSKRPSVNYCGLLWSSWTLWNHWTWLQHHVYGHHSYTGVYGKDPDVHNVEILIRKHLKSKKMNVTKFQHWYTWVLLTVLPNQHLGQALLYQIHPHLSKTVFVTPYMRSTMRIQLHSIVVMALSIVWHVFIPLMFQSFGTVALLWLLNYTFMGISYFVNVAPNHDTETTLRNHPAHNEVLDWGEHQVRCTGNHSISTGIIDRIITHLWGGMNYQIEHHLFPALNHAHYPEVSKIVQETCKEFNIPYNAEPSWLASLKSYGTFIAVMAKFPRGGEYSDYTKST</sequence>
<keyword evidence="3" id="KW-0408">Iron</keyword>
<dbReference type="GO" id="GO:0020037">
    <property type="term" value="F:heme binding"/>
    <property type="evidence" value="ECO:0007669"/>
    <property type="project" value="InterPro"/>
</dbReference>
<dbReference type="Pfam" id="PF00173">
    <property type="entry name" value="Cyt-b5"/>
    <property type="match status" value="1"/>
</dbReference>
<organism evidence="6">
    <name type="scientific">Vannella robusta</name>
    <dbReference type="NCBI Taxonomy" id="1487602"/>
    <lineage>
        <taxon>Eukaryota</taxon>
        <taxon>Amoebozoa</taxon>
        <taxon>Discosea</taxon>
        <taxon>Flabellinia</taxon>
        <taxon>Vannellidae</taxon>
        <taxon>Vannella</taxon>
    </lineage>
</organism>
<proteinExistence type="predicted"/>
<dbReference type="InterPro" id="IPR036400">
    <property type="entry name" value="Cyt_B5-like_heme/steroid_sf"/>
</dbReference>
<evidence type="ECO:0000256" key="4">
    <source>
        <dbReference type="SAM" id="Phobius"/>
    </source>
</evidence>
<accession>A0A7S4IGU0</accession>
<dbReference type="PROSITE" id="PS00191">
    <property type="entry name" value="CYTOCHROME_B5_1"/>
    <property type="match status" value="1"/>
</dbReference>
<dbReference type="GO" id="GO:0016717">
    <property type="term" value="F:oxidoreductase activity, acting on paired donors, with oxidation of a pair of donors resulting in the reduction of molecular oxygen to two molecules of water"/>
    <property type="evidence" value="ECO:0007669"/>
    <property type="project" value="TreeGrafter"/>
</dbReference>
<evidence type="ECO:0000313" key="6">
    <source>
        <dbReference type="EMBL" id="CAE2228987.1"/>
    </source>
</evidence>
<keyword evidence="4" id="KW-0472">Membrane</keyword>
<feature type="transmembrane region" description="Helical" evidence="4">
    <location>
        <begin position="156"/>
        <end position="175"/>
    </location>
</feature>
<feature type="domain" description="Cytochrome b5 heme-binding" evidence="5">
    <location>
        <begin position="35"/>
        <end position="96"/>
    </location>
</feature>
<dbReference type="GO" id="GO:0046872">
    <property type="term" value="F:metal ion binding"/>
    <property type="evidence" value="ECO:0007669"/>
    <property type="project" value="UniProtKB-KW"/>
</dbReference>
<dbReference type="InterPro" id="IPR012171">
    <property type="entry name" value="Fatty_acid_desaturase"/>
</dbReference>
<feature type="transmembrane region" description="Helical" evidence="4">
    <location>
        <begin position="295"/>
        <end position="315"/>
    </location>
</feature>
<dbReference type="InterPro" id="IPR005804">
    <property type="entry name" value="FA_desaturase_dom"/>
</dbReference>
<dbReference type="AlphaFoldDB" id="A0A7S4IGU0"/>
<dbReference type="PANTHER" id="PTHR19353:SF19">
    <property type="entry name" value="DELTA(5) FATTY ACID DESATURASE C-RELATED"/>
    <property type="match status" value="1"/>
</dbReference>
<feature type="transmembrane region" description="Helical" evidence="4">
    <location>
        <begin position="130"/>
        <end position="150"/>
    </location>
</feature>
<protein>
    <recommendedName>
        <fullName evidence="5">Cytochrome b5 heme-binding domain-containing protein</fullName>
    </recommendedName>
</protein>
<keyword evidence="2" id="KW-0479">Metal-binding</keyword>
<evidence type="ECO:0000256" key="3">
    <source>
        <dbReference type="ARBA" id="ARBA00023004"/>
    </source>
</evidence>
<reference evidence="6" key="1">
    <citation type="submission" date="2021-01" db="EMBL/GenBank/DDBJ databases">
        <authorList>
            <person name="Corre E."/>
            <person name="Pelletier E."/>
            <person name="Niang G."/>
            <person name="Scheremetjew M."/>
            <person name="Finn R."/>
            <person name="Kale V."/>
            <person name="Holt S."/>
            <person name="Cochrane G."/>
            <person name="Meng A."/>
            <person name="Brown T."/>
            <person name="Cohen L."/>
        </authorList>
    </citation>
    <scope>NUCLEOTIDE SEQUENCE</scope>
    <source>
        <strain evidence="6">DIVA3 518/3/11/1/6</strain>
    </source>
</reference>
<gene>
    <name evidence="6" type="ORF">VSP0166_LOCUS12329</name>
</gene>
<dbReference type="GO" id="GO:0042759">
    <property type="term" value="P:long-chain fatty acid biosynthetic process"/>
    <property type="evidence" value="ECO:0007669"/>
    <property type="project" value="UniProtKB-ARBA"/>
</dbReference>
<dbReference type="GO" id="GO:0006636">
    <property type="term" value="P:unsaturated fatty acid biosynthetic process"/>
    <property type="evidence" value="ECO:0007669"/>
    <property type="project" value="UniProtKB-ARBA"/>
</dbReference>
<evidence type="ECO:0000259" key="5">
    <source>
        <dbReference type="PROSITE" id="PS50255"/>
    </source>
</evidence>